<keyword evidence="4 5" id="KW-0479">Metal-binding</keyword>
<dbReference type="PANTHER" id="PTHR11103">
    <property type="entry name" value="SLR1189 PROTEIN"/>
    <property type="match status" value="1"/>
</dbReference>
<dbReference type="CDD" id="cd00945">
    <property type="entry name" value="Aldolase_Class_I"/>
    <property type="match status" value="1"/>
</dbReference>
<feature type="domain" description="Hcy-binding" evidence="6">
    <location>
        <begin position="3"/>
        <end position="312"/>
    </location>
</feature>
<dbReference type="Pfam" id="PF02574">
    <property type="entry name" value="S-methyl_trans"/>
    <property type="match status" value="1"/>
</dbReference>
<reference evidence="7" key="1">
    <citation type="submission" date="2019-08" db="EMBL/GenBank/DDBJ databases">
        <title>The improved chromosome-level genome for the pearl oyster Pinctada fucata martensii using PacBio sequencing and Hi-C.</title>
        <authorList>
            <person name="Zheng Z."/>
        </authorList>
    </citation>
    <scope>NUCLEOTIDE SEQUENCE</scope>
    <source>
        <strain evidence="7">ZZ-2019</strain>
        <tissue evidence="7">Adductor muscle</tissue>
    </source>
</reference>
<dbReference type="PROSITE" id="PS50970">
    <property type="entry name" value="HCY"/>
    <property type="match status" value="1"/>
</dbReference>
<evidence type="ECO:0000256" key="4">
    <source>
        <dbReference type="PIRSR" id="PIRSR037505-2"/>
    </source>
</evidence>
<keyword evidence="2 5" id="KW-0808">Transferase</keyword>
<proteinExistence type="predicted"/>
<evidence type="ECO:0000259" key="6">
    <source>
        <dbReference type="PROSITE" id="PS50970"/>
    </source>
</evidence>
<feature type="binding site" evidence="4 5">
    <location>
        <position position="212"/>
    </location>
    <ligand>
        <name>Zn(2+)</name>
        <dbReference type="ChEBI" id="CHEBI:29105"/>
    </ligand>
</feature>
<accession>A0AA88Y3L2</accession>
<keyword evidence="8" id="KW-1185">Reference proteome</keyword>
<feature type="binding site" evidence="4 5">
    <location>
        <position position="297"/>
    </location>
    <ligand>
        <name>Zn(2+)</name>
        <dbReference type="ChEBI" id="CHEBI:29105"/>
    </ligand>
</feature>
<dbReference type="Gene3D" id="3.20.20.330">
    <property type="entry name" value="Homocysteine-binding-like domain"/>
    <property type="match status" value="1"/>
</dbReference>
<dbReference type="Proteomes" id="UP001186944">
    <property type="component" value="Unassembled WGS sequence"/>
</dbReference>
<evidence type="ECO:0000313" key="8">
    <source>
        <dbReference type="Proteomes" id="UP001186944"/>
    </source>
</evidence>
<organism evidence="7 8">
    <name type="scientific">Pinctada imbricata</name>
    <name type="common">Atlantic pearl-oyster</name>
    <name type="synonym">Pinctada martensii</name>
    <dbReference type="NCBI Taxonomy" id="66713"/>
    <lineage>
        <taxon>Eukaryota</taxon>
        <taxon>Metazoa</taxon>
        <taxon>Spiralia</taxon>
        <taxon>Lophotrochozoa</taxon>
        <taxon>Mollusca</taxon>
        <taxon>Bivalvia</taxon>
        <taxon>Autobranchia</taxon>
        <taxon>Pteriomorphia</taxon>
        <taxon>Pterioida</taxon>
        <taxon>Pterioidea</taxon>
        <taxon>Pteriidae</taxon>
        <taxon>Pinctada</taxon>
    </lineage>
</organism>
<evidence type="ECO:0000256" key="2">
    <source>
        <dbReference type="ARBA" id="ARBA00022679"/>
    </source>
</evidence>
<gene>
    <name evidence="7" type="ORF">FSP39_013204</name>
</gene>
<keyword evidence="4 5" id="KW-0862">Zinc</keyword>
<dbReference type="PANTHER" id="PTHR11103:SF18">
    <property type="entry name" value="SLR1189 PROTEIN"/>
    <property type="match status" value="1"/>
</dbReference>
<evidence type="ECO:0000256" key="1">
    <source>
        <dbReference type="ARBA" id="ARBA00022603"/>
    </source>
</evidence>
<dbReference type="PIRSF" id="PIRSF037505">
    <property type="entry name" value="Betaine_HMT"/>
    <property type="match status" value="1"/>
</dbReference>
<dbReference type="InterPro" id="IPR017226">
    <property type="entry name" value="BHMT-like"/>
</dbReference>
<comment type="caution">
    <text evidence="7">The sequence shown here is derived from an EMBL/GenBank/DDBJ whole genome shotgun (WGS) entry which is preliminary data.</text>
</comment>
<comment type="cofactor">
    <cofactor evidence="4">
        <name>Zn(2+)</name>
        <dbReference type="ChEBI" id="CHEBI:29105"/>
    </cofactor>
    <text evidence="4">Binds 1 zinc ion per subunit.</text>
</comment>
<evidence type="ECO:0000256" key="5">
    <source>
        <dbReference type="PROSITE-ProRule" id="PRU00333"/>
    </source>
</evidence>
<dbReference type="GO" id="GO:0008270">
    <property type="term" value="F:zinc ion binding"/>
    <property type="evidence" value="ECO:0007669"/>
    <property type="project" value="InterPro"/>
</dbReference>
<dbReference type="InterPro" id="IPR003726">
    <property type="entry name" value="HCY_dom"/>
</dbReference>
<keyword evidence="1 5" id="KW-0489">Methyltransferase</keyword>
<feature type="binding site" evidence="4 5">
    <location>
        <position position="298"/>
    </location>
    <ligand>
        <name>Zn(2+)</name>
        <dbReference type="ChEBI" id="CHEBI:29105"/>
    </ligand>
</feature>
<dbReference type="AlphaFoldDB" id="A0AA88Y3L2"/>
<evidence type="ECO:0000313" key="7">
    <source>
        <dbReference type="EMBL" id="KAK3097790.1"/>
    </source>
</evidence>
<dbReference type="SUPFAM" id="SSF82282">
    <property type="entry name" value="Homocysteine S-methyltransferase"/>
    <property type="match status" value="1"/>
</dbReference>
<feature type="non-terminal residue" evidence="7">
    <location>
        <position position="1"/>
    </location>
</feature>
<sequence>KIAGLVQRLQDGESIVISEGYAWELERRGYLAAGGFVPEVVLDHPEVVRALHEEYVHAGSDVVQAFTVRHCEITTYFAHRTKLRSVDREKDLENLNRTALRIARDVANKTGTLMAGGVCNTGVYDPDDPKSIEMEQVEWAVEEGADYIIGETFNDYGEGLLALQAIQKHGKGLPAVITLSPFIPDVTTDDIPMAEACRKLEEAGAAVVGLNCSRGPETMLPLLKEIRKVCKGPIAALPVTFRCREDCKTFRSFKDPYSDPDKRVKSWNRSIFMSNPKDIRKFAEEAKAIGVQYIGLCCGNYSSFLREVAEVYGRKPPASKFSPNEAIHVLFGDNVNNRAKKILQYSAGTV</sequence>
<dbReference type="GO" id="GO:0032259">
    <property type="term" value="P:methylation"/>
    <property type="evidence" value="ECO:0007669"/>
    <property type="project" value="UniProtKB-KW"/>
</dbReference>
<comment type="pathway">
    <text evidence="3">Amino-acid biosynthesis; L-methionine biosynthesis via de novo pathway.</text>
</comment>
<dbReference type="EMBL" id="VSWD01000007">
    <property type="protein sequence ID" value="KAK3097790.1"/>
    <property type="molecule type" value="Genomic_DNA"/>
</dbReference>
<name>A0AA88Y3L2_PINIB</name>
<dbReference type="InterPro" id="IPR036589">
    <property type="entry name" value="HCY_dom_sf"/>
</dbReference>
<dbReference type="GO" id="GO:0008168">
    <property type="term" value="F:methyltransferase activity"/>
    <property type="evidence" value="ECO:0007669"/>
    <property type="project" value="UniProtKB-UniRule"/>
</dbReference>
<dbReference type="GO" id="GO:0009086">
    <property type="term" value="P:methionine biosynthetic process"/>
    <property type="evidence" value="ECO:0007669"/>
    <property type="project" value="InterPro"/>
</dbReference>
<evidence type="ECO:0000256" key="3">
    <source>
        <dbReference type="ARBA" id="ARBA00034478"/>
    </source>
</evidence>
<protein>
    <recommendedName>
        <fullName evidence="6">Hcy-binding domain-containing protein</fullName>
    </recommendedName>
</protein>